<reference evidence="2 3" key="3">
    <citation type="journal article" date="2015" name="Genome Announc.">
        <title>Draft Genome Sequence of the Archiascomycetous Yeast Saitoella complicata.</title>
        <authorList>
            <person name="Yamauchi K."/>
            <person name="Kondo S."/>
            <person name="Hamamoto M."/>
            <person name="Takahashi Y."/>
            <person name="Ogura Y."/>
            <person name="Hayashi T."/>
            <person name="Nishida H."/>
        </authorList>
    </citation>
    <scope>NUCLEOTIDE SEQUENCE [LARGE SCALE GENOMIC DNA]</scope>
    <source>
        <strain evidence="2 3">NRRL Y-17804</strain>
    </source>
</reference>
<organism evidence="2 3">
    <name type="scientific">Saitoella complicata (strain BCRC 22490 / CBS 7301 / JCM 7358 / NBRC 10748 / NRRL Y-17804)</name>
    <dbReference type="NCBI Taxonomy" id="698492"/>
    <lineage>
        <taxon>Eukaryota</taxon>
        <taxon>Fungi</taxon>
        <taxon>Dikarya</taxon>
        <taxon>Ascomycota</taxon>
        <taxon>Taphrinomycotina</taxon>
        <taxon>Taphrinomycotina incertae sedis</taxon>
        <taxon>Saitoella</taxon>
    </lineage>
</organism>
<dbReference type="EMBL" id="BACD03000001">
    <property type="protein sequence ID" value="GAO45961.1"/>
    <property type="molecule type" value="Genomic_DNA"/>
</dbReference>
<dbReference type="InterPro" id="IPR006594">
    <property type="entry name" value="LisH"/>
</dbReference>
<feature type="region of interest" description="Disordered" evidence="1">
    <location>
        <begin position="145"/>
        <end position="168"/>
    </location>
</feature>
<dbReference type="PROSITE" id="PS50896">
    <property type="entry name" value="LISH"/>
    <property type="match status" value="1"/>
</dbReference>
<dbReference type="Proteomes" id="UP000033140">
    <property type="component" value="Unassembled WGS sequence"/>
</dbReference>
<proteinExistence type="predicted"/>
<protein>
    <submittedName>
        <fullName evidence="2">Uncharacterized protein</fullName>
    </submittedName>
</protein>
<dbReference type="STRING" id="698492.A0A0E9N8D8"/>
<feature type="compositionally biased region" description="Low complexity" evidence="1">
    <location>
        <begin position="536"/>
        <end position="558"/>
    </location>
</feature>
<feature type="compositionally biased region" description="Polar residues" evidence="1">
    <location>
        <begin position="559"/>
        <end position="569"/>
    </location>
</feature>
<reference evidence="2 3" key="2">
    <citation type="journal article" date="2014" name="J. Gen. Appl. Microbiol.">
        <title>The early diverging ascomycetous budding yeast Saitoella complicata has three histone deacetylases belonging to the Clr6, Hos2, and Rpd3 lineages.</title>
        <authorList>
            <person name="Nishida H."/>
            <person name="Matsumoto T."/>
            <person name="Kondo S."/>
            <person name="Hamamoto M."/>
            <person name="Yoshikawa H."/>
        </authorList>
    </citation>
    <scope>NUCLEOTIDE SEQUENCE [LARGE SCALE GENOMIC DNA]</scope>
    <source>
        <strain evidence="2 3">NRRL Y-17804</strain>
    </source>
</reference>
<feature type="compositionally biased region" description="Pro residues" evidence="1">
    <location>
        <begin position="149"/>
        <end position="165"/>
    </location>
</feature>
<evidence type="ECO:0000256" key="1">
    <source>
        <dbReference type="SAM" id="MobiDB-lite"/>
    </source>
</evidence>
<sequence>MELIEGIPVSAGSRWSAALTLEVHHDTIFKSRPLYDQSTSGAPTETSTTGWNQREKPAFQRQEMDGSPMFNGSPHVSQMQPPQGPYPQPPSMSMVQQQQQLQLMQAQQQAAAAPADSDKILRLFIRDYLAAHNFHSTAAALTKEAELPGPAPRPPQDAQQPPPPTTQQVCAQLGIQLPALPAGGLEEWWHIFNEIFSAVRGDQKSGVVVDMVRAQNERMTQRSQAQKATVVPNMNGMTQLAMNMNPMAAAAAAAAAAVQQPALQIQLQPAAQIAPGPGPGPRPMAPPQQPLLTPNTFATNAHLMSQSIHALGLAGRDPKTFTQEERQRIMERTMRTQQQSVQAQQAQQMSMQQQQQLGQQQRVQLHQQHQQQMQHQAAQAQMAQLQQQQLALQHHQQQIQHALQQQALQQGGGAHGQGGLSGMGVDLKTTNQQLAELQARQAAVLRRQQEQLKRRLSVAPQSAETSPAASGPPAPGQGQGQGQGQVAPSPVVGNMPGPGPGQGQGGNVGGGAGQNNGTDSNTASGNGSGDGNEQGNNNRSPNAQQNNQPQPPTDTNSNDSQATQNQNPNPFAMEWPNADSTDAPAFDASDLFDFGDNDNEEGQNSGDVSNGAQVTSADWNAGLPTGMITGDSFGGFDFGDMGGDINFENFA</sequence>
<reference evidence="2 3" key="1">
    <citation type="journal article" date="2011" name="J. Gen. Appl. Microbiol.">
        <title>Draft genome sequencing of the enigmatic yeast Saitoella complicata.</title>
        <authorList>
            <person name="Nishida H."/>
            <person name="Hamamoto M."/>
            <person name="Sugiyama J."/>
        </authorList>
    </citation>
    <scope>NUCLEOTIDE SEQUENCE [LARGE SCALE GENOMIC DNA]</scope>
    <source>
        <strain evidence="2 3">NRRL Y-17804</strain>
    </source>
</reference>
<gene>
    <name evidence="2" type="ORF">G7K_0206-t1</name>
</gene>
<name>A0A0E9N8D8_SAICN</name>
<feature type="compositionally biased region" description="Gly residues" evidence="1">
    <location>
        <begin position="500"/>
        <end position="514"/>
    </location>
</feature>
<feature type="compositionally biased region" description="Low complexity" evidence="1">
    <location>
        <begin position="484"/>
        <end position="495"/>
    </location>
</feature>
<comment type="caution">
    <text evidence="2">The sequence shown here is derived from an EMBL/GenBank/DDBJ whole genome shotgun (WGS) entry which is preliminary data.</text>
</comment>
<feature type="region of interest" description="Disordered" evidence="1">
    <location>
        <begin position="34"/>
        <end position="92"/>
    </location>
</feature>
<feature type="compositionally biased region" description="Polar residues" evidence="1">
    <location>
        <begin position="36"/>
        <end position="52"/>
    </location>
</feature>
<dbReference type="AlphaFoldDB" id="A0A0E9N8D8"/>
<feature type="compositionally biased region" description="Polar residues" evidence="1">
    <location>
        <begin position="602"/>
        <end position="618"/>
    </location>
</feature>
<evidence type="ECO:0000313" key="2">
    <source>
        <dbReference type="EMBL" id="GAO45961.1"/>
    </source>
</evidence>
<feature type="compositionally biased region" description="Basic and acidic residues" evidence="1">
    <location>
        <begin position="53"/>
        <end position="64"/>
    </location>
</feature>
<evidence type="ECO:0000313" key="3">
    <source>
        <dbReference type="Proteomes" id="UP000033140"/>
    </source>
</evidence>
<keyword evidence="3" id="KW-1185">Reference proteome</keyword>
<accession>A0A0E9N8D8</accession>
<feature type="region of interest" description="Disordered" evidence="1">
    <location>
        <begin position="451"/>
        <end position="621"/>
    </location>
</feature>